<reference evidence="2" key="1">
    <citation type="submission" date="2016-03" db="EMBL/GenBank/DDBJ databases">
        <title>Draft genome sequence of Rosellinia necatrix.</title>
        <authorList>
            <person name="Kanematsu S."/>
        </authorList>
    </citation>
    <scope>NUCLEOTIDE SEQUENCE [LARGE SCALE GENOMIC DNA]</scope>
    <source>
        <strain evidence="2">W97</strain>
    </source>
</reference>
<gene>
    <name evidence="2" type="ORF">SAMD00023353_2501260</name>
</gene>
<protein>
    <submittedName>
        <fullName evidence="2">Uncharacterized protein</fullName>
    </submittedName>
</protein>
<sequence>MILLSSSRAPDINGNSAWLYNHHNSSRPPLIFPGDDRTAAAASLGVALATGALALWGPDGMGLTATPDAPAPKPEDADGRRASKTPVFVLIP</sequence>
<accession>A0A1S8A8B9</accession>
<evidence type="ECO:0000313" key="3">
    <source>
        <dbReference type="Proteomes" id="UP000054516"/>
    </source>
</evidence>
<organism evidence="2">
    <name type="scientific">Rosellinia necatrix</name>
    <name type="common">White root-rot fungus</name>
    <dbReference type="NCBI Taxonomy" id="77044"/>
    <lineage>
        <taxon>Eukaryota</taxon>
        <taxon>Fungi</taxon>
        <taxon>Dikarya</taxon>
        <taxon>Ascomycota</taxon>
        <taxon>Pezizomycotina</taxon>
        <taxon>Sordariomycetes</taxon>
        <taxon>Xylariomycetidae</taxon>
        <taxon>Xylariales</taxon>
        <taxon>Xylariaceae</taxon>
        <taxon>Rosellinia</taxon>
    </lineage>
</organism>
<dbReference type="Proteomes" id="UP000054516">
    <property type="component" value="Unassembled WGS sequence"/>
</dbReference>
<keyword evidence="3" id="KW-1185">Reference proteome</keyword>
<evidence type="ECO:0000313" key="2">
    <source>
        <dbReference type="EMBL" id="GAW26259.1"/>
    </source>
</evidence>
<feature type="region of interest" description="Disordered" evidence="1">
    <location>
        <begin position="62"/>
        <end position="85"/>
    </location>
</feature>
<evidence type="ECO:0000256" key="1">
    <source>
        <dbReference type="SAM" id="MobiDB-lite"/>
    </source>
</evidence>
<name>A0A1S8A8B9_ROSNE</name>
<proteinExistence type="predicted"/>
<dbReference type="AlphaFoldDB" id="A0A1S8A8B9"/>
<dbReference type="EMBL" id="DF977470">
    <property type="protein sequence ID" value="GAW26259.1"/>
    <property type="molecule type" value="Genomic_DNA"/>
</dbReference>